<evidence type="ECO:0000313" key="3">
    <source>
        <dbReference type="Proteomes" id="UP001160550"/>
    </source>
</evidence>
<feature type="compositionally biased region" description="Polar residues" evidence="1">
    <location>
        <begin position="23"/>
        <end position="39"/>
    </location>
</feature>
<dbReference type="PROSITE" id="PS51257">
    <property type="entry name" value="PROKAR_LIPOPROTEIN"/>
    <property type="match status" value="1"/>
</dbReference>
<evidence type="ECO:0000313" key="2">
    <source>
        <dbReference type="EMBL" id="MDH7454289.1"/>
    </source>
</evidence>
<organism evidence="2 3">
    <name type="scientific">Luteimonas composti</name>
    <dbReference type="NCBI Taxonomy" id="398257"/>
    <lineage>
        <taxon>Bacteria</taxon>
        <taxon>Pseudomonadati</taxon>
        <taxon>Pseudomonadota</taxon>
        <taxon>Gammaproteobacteria</taxon>
        <taxon>Lysobacterales</taxon>
        <taxon>Lysobacteraceae</taxon>
        <taxon>Luteimonas</taxon>
    </lineage>
</organism>
<proteinExistence type="predicted"/>
<name>A0ABT6MUJ7_9GAMM</name>
<reference evidence="2" key="1">
    <citation type="journal article" date="2007" name="Int. J. Syst. Evol. Microbiol.">
        <title>Luteimonas composti sp. nov., a moderately thermophilic bacterium isolated from food waste.</title>
        <authorList>
            <person name="Young C.C."/>
            <person name="Kampfer P."/>
            <person name="Chen W.M."/>
            <person name="Yen W.S."/>
            <person name="Arun A.B."/>
            <person name="Lai W.A."/>
            <person name="Shen F.T."/>
            <person name="Rekha P.D."/>
            <person name="Lin K.Y."/>
            <person name="Chou J.H."/>
        </authorList>
    </citation>
    <scope>NUCLEOTIDE SEQUENCE</scope>
    <source>
        <strain evidence="2">CC-YY355</strain>
    </source>
</reference>
<gene>
    <name evidence="2" type="ORF">QF205_14600</name>
</gene>
<reference evidence="2" key="2">
    <citation type="submission" date="2023-04" db="EMBL/GenBank/DDBJ databases">
        <authorList>
            <person name="Sun J.-Q."/>
        </authorList>
    </citation>
    <scope>NUCLEOTIDE SEQUENCE</scope>
    <source>
        <strain evidence="2">CC-YY355</strain>
    </source>
</reference>
<dbReference type="RefSeq" id="WP_280943504.1">
    <property type="nucleotide sequence ID" value="NZ_JARYGX010000025.1"/>
</dbReference>
<evidence type="ECO:0000256" key="1">
    <source>
        <dbReference type="SAM" id="MobiDB-lite"/>
    </source>
</evidence>
<dbReference type="Proteomes" id="UP001160550">
    <property type="component" value="Unassembled WGS sequence"/>
</dbReference>
<comment type="caution">
    <text evidence="2">The sequence shown here is derived from an EMBL/GenBank/DDBJ whole genome shotgun (WGS) entry which is preliminary data.</text>
</comment>
<feature type="region of interest" description="Disordered" evidence="1">
    <location>
        <begin position="22"/>
        <end position="47"/>
    </location>
</feature>
<dbReference type="EMBL" id="JARYGX010000025">
    <property type="protein sequence ID" value="MDH7454289.1"/>
    <property type="molecule type" value="Genomic_DNA"/>
</dbReference>
<sequence length="118" mass="12856">MKIPASLRFALIAPFLAACQPDRQPTQPGLEQEENSAQGSDRYHLPESVVPQSDNLTNFGIDLSVLSENDAKIVESAWSDFERILAGKEPDCSVAYGLSDGGSLMYDCGSYEIMRVKG</sequence>
<keyword evidence="3" id="KW-1185">Reference proteome</keyword>
<accession>A0ABT6MUJ7</accession>
<protein>
    <submittedName>
        <fullName evidence="2">Uncharacterized protein</fullName>
    </submittedName>
</protein>